<dbReference type="InterPro" id="IPR013783">
    <property type="entry name" value="Ig-like_fold"/>
</dbReference>
<evidence type="ECO:0000313" key="5">
    <source>
        <dbReference type="Proteomes" id="UP000610203"/>
    </source>
</evidence>
<name>A0ABQ3GSV0_9GAMM</name>
<protein>
    <recommendedName>
        <fullName evidence="3">Big-1 domain-containing protein</fullName>
    </recommendedName>
</protein>
<gene>
    <name evidence="4" type="ORF">GCM10016272_19820</name>
</gene>
<evidence type="ECO:0000256" key="2">
    <source>
        <dbReference type="SAM" id="MobiDB-lite"/>
    </source>
</evidence>
<reference evidence="5" key="1">
    <citation type="journal article" date="2019" name="Int. J. Syst. Evol. Microbiol.">
        <title>The Global Catalogue of Microorganisms (GCM) 10K type strain sequencing project: providing services to taxonomists for standard genome sequencing and annotation.</title>
        <authorList>
            <consortium name="The Broad Institute Genomics Platform"/>
            <consortium name="The Broad Institute Genome Sequencing Center for Infectious Disease"/>
            <person name="Wu L."/>
            <person name="Ma J."/>
        </authorList>
    </citation>
    <scope>NUCLEOTIDE SEQUENCE [LARGE SCALE GENOMIC DNA]</scope>
    <source>
        <strain evidence="5">KCTC 42280</strain>
    </source>
</reference>
<dbReference type="EMBL" id="BMZR01000004">
    <property type="protein sequence ID" value="GHD34613.1"/>
    <property type="molecule type" value="Genomic_DNA"/>
</dbReference>
<dbReference type="SUPFAM" id="SSF49373">
    <property type="entry name" value="Invasin/intimin cell-adhesion fragments"/>
    <property type="match status" value="1"/>
</dbReference>
<feature type="region of interest" description="Disordered" evidence="2">
    <location>
        <begin position="33"/>
        <end position="53"/>
    </location>
</feature>
<dbReference type="InterPro" id="IPR008964">
    <property type="entry name" value="Invasin/intimin_cell_adhesion"/>
</dbReference>
<keyword evidence="5" id="KW-1185">Reference proteome</keyword>
<evidence type="ECO:0000256" key="1">
    <source>
        <dbReference type="ARBA" id="ARBA00010116"/>
    </source>
</evidence>
<dbReference type="RefSeq" id="WP_189585375.1">
    <property type="nucleotide sequence ID" value="NZ_BMZR01000004.1"/>
</dbReference>
<evidence type="ECO:0000259" key="3">
    <source>
        <dbReference type="PROSITE" id="PS51127"/>
    </source>
</evidence>
<dbReference type="PROSITE" id="PS51127">
    <property type="entry name" value="BIG1"/>
    <property type="match status" value="1"/>
</dbReference>
<dbReference type="InterPro" id="IPR003344">
    <property type="entry name" value="Big_1_dom"/>
</dbReference>
<feature type="domain" description="Big-1" evidence="3">
    <location>
        <begin position="66"/>
        <end position="165"/>
    </location>
</feature>
<organism evidence="4 5">
    <name type="scientific">Psychrobacter glaciei</name>
    <dbReference type="NCBI Taxonomy" id="619771"/>
    <lineage>
        <taxon>Bacteria</taxon>
        <taxon>Pseudomonadati</taxon>
        <taxon>Pseudomonadota</taxon>
        <taxon>Gammaproteobacteria</taxon>
        <taxon>Moraxellales</taxon>
        <taxon>Moraxellaceae</taxon>
        <taxon>Psychrobacter</taxon>
    </lineage>
</organism>
<comment type="similarity">
    <text evidence="1">Belongs to the intimin/invasin family.</text>
</comment>
<dbReference type="Proteomes" id="UP000610203">
    <property type="component" value="Unassembled WGS sequence"/>
</dbReference>
<proteinExistence type="inferred from homology"/>
<evidence type="ECO:0000313" key="4">
    <source>
        <dbReference type="EMBL" id="GHD34613.1"/>
    </source>
</evidence>
<accession>A0ABQ3GSV0</accession>
<comment type="caution">
    <text evidence="4">The sequence shown here is derived from an EMBL/GenBank/DDBJ whole genome shotgun (WGS) entry which is preliminary data.</text>
</comment>
<sequence length="769" mass="80376">MSYSSLPLSSKLFQFTALTLALTLAGCGGGGTDTVAPEPDLGVTQPGTGGGDGGEQTIGDINIVEGALFNADGNVINSVSLEGAYYKIKVVDDTQNPIINAKVAFDIDAEGIELSQTTSGSVLTDAEGIAQIFLKPSSAEVSGAYTISANATYEQQSATANTTFSVQATNVSLSAITVGSNSLASGGQTPISLKVTDQAGSILSGVLVNLNSSCGQIPEQVTSDSEGMVEAVFKAINLDTTLCSGNVRISATTGNSTQSTTVIVASAEATSIIYTSSDVSLGIRGSGSSSTGQAEFTVYSGATTLANEQVRVSLEKSPFGLTFGPNRNQQSYVTTTDASGQVVVPIFPGTTPGPVEIEVSLVDDPLINALSKNITVASSRVTQTGLSLSWEKNVLDWSYDGDSAQINARMVDRNGNAVPDGTVINFTAEGGKITSSCATVDGNCDVTFTTQNPRPGDGRVSILAVAEGEKDYIDMNENNAWDEGVDILVHNIGDTFRDDNESGDFQVGEFTYPLTTGASNACENNIDKYINLKFPSLSDLKKRQYESRYINEFVSPNKVNSCNTDLDTVVRYQAVTLLSNGNDTRFTVGSLDQGGNFTVRTPQAIFSSDTLISFRVNSGGFYDLNPMPSGTTITGAGIDQTSADPTAKIVAVENGYVIEVADANPRSTVIVKVGEIEYTITTNSRGQGVSSRFVNPPVGDISVESKNNTCEATLSGVTKVPANLATGMPGDNLGTFTTFKLKNCQATDEVKITATSPNGNVTSYTYTIG</sequence>
<dbReference type="Gene3D" id="2.60.40.10">
    <property type="entry name" value="Immunoglobulins"/>
    <property type="match status" value="3"/>
</dbReference>
<dbReference type="Pfam" id="PF02369">
    <property type="entry name" value="Big_1"/>
    <property type="match status" value="1"/>
</dbReference>